<sequence length="62" mass="7257">MYTSAQFKKFKKFKIKLYRVAPADIVKRRFACSIAAQLHQRAPPHSINKSADDDYREKDKLS</sequence>
<dbReference type="Proteomes" id="UP000002668">
    <property type="component" value="Genome"/>
</dbReference>
<dbReference type="InParanoid" id="E4ZR16"/>
<dbReference type="HOGENOM" id="CLU_2904602_0_0_1"/>
<dbReference type="EMBL" id="FP929116">
    <property type="protein sequence ID" value="CBX93681.1"/>
    <property type="molecule type" value="Genomic_DNA"/>
</dbReference>
<evidence type="ECO:0000313" key="2">
    <source>
        <dbReference type="EMBL" id="CBX93681.1"/>
    </source>
</evidence>
<evidence type="ECO:0000256" key="1">
    <source>
        <dbReference type="SAM" id="MobiDB-lite"/>
    </source>
</evidence>
<proteinExistence type="predicted"/>
<protein>
    <submittedName>
        <fullName evidence="2">Predicted protein</fullName>
    </submittedName>
</protein>
<feature type="compositionally biased region" description="Basic and acidic residues" evidence="1">
    <location>
        <begin position="50"/>
        <end position="62"/>
    </location>
</feature>
<accession>E4ZR16</accession>
<name>E4ZR16_LEPMJ</name>
<dbReference type="AlphaFoldDB" id="E4ZR16"/>
<gene>
    <name evidence="2" type="ORF">LEMA_P033550.1</name>
</gene>
<keyword evidence="3" id="KW-1185">Reference proteome</keyword>
<evidence type="ECO:0000313" key="3">
    <source>
        <dbReference type="Proteomes" id="UP000002668"/>
    </source>
</evidence>
<dbReference type="VEuPathDB" id="FungiDB:LEMA_P033550.1"/>
<feature type="region of interest" description="Disordered" evidence="1">
    <location>
        <begin position="39"/>
        <end position="62"/>
    </location>
</feature>
<organism evidence="3">
    <name type="scientific">Leptosphaeria maculans (strain JN3 / isolate v23.1.3 / race Av1-4-5-6-7-8)</name>
    <name type="common">Blackleg fungus</name>
    <name type="synonym">Phoma lingam</name>
    <dbReference type="NCBI Taxonomy" id="985895"/>
    <lineage>
        <taxon>Eukaryota</taxon>
        <taxon>Fungi</taxon>
        <taxon>Dikarya</taxon>
        <taxon>Ascomycota</taxon>
        <taxon>Pezizomycotina</taxon>
        <taxon>Dothideomycetes</taxon>
        <taxon>Pleosporomycetidae</taxon>
        <taxon>Pleosporales</taxon>
        <taxon>Pleosporineae</taxon>
        <taxon>Leptosphaeriaceae</taxon>
        <taxon>Plenodomus</taxon>
        <taxon>Plenodomus lingam/Leptosphaeria maculans species complex</taxon>
    </lineage>
</organism>
<reference evidence="3" key="1">
    <citation type="journal article" date="2011" name="Nat. Commun.">
        <title>Effector diversification within compartments of the Leptosphaeria maculans genome affected by Repeat-Induced Point mutations.</title>
        <authorList>
            <person name="Rouxel T."/>
            <person name="Grandaubert J."/>
            <person name="Hane J.K."/>
            <person name="Hoede C."/>
            <person name="van de Wouw A.P."/>
            <person name="Couloux A."/>
            <person name="Dominguez V."/>
            <person name="Anthouard V."/>
            <person name="Bally P."/>
            <person name="Bourras S."/>
            <person name="Cozijnsen A.J."/>
            <person name="Ciuffetti L.M."/>
            <person name="Degrave A."/>
            <person name="Dilmaghani A."/>
            <person name="Duret L."/>
            <person name="Fudal I."/>
            <person name="Goodwin S.B."/>
            <person name="Gout L."/>
            <person name="Glaser N."/>
            <person name="Linglin J."/>
            <person name="Kema G.H.J."/>
            <person name="Lapalu N."/>
            <person name="Lawrence C.B."/>
            <person name="May K."/>
            <person name="Meyer M."/>
            <person name="Ollivier B."/>
            <person name="Poulain J."/>
            <person name="Schoch C.L."/>
            <person name="Simon A."/>
            <person name="Spatafora J.W."/>
            <person name="Stachowiak A."/>
            <person name="Turgeon B.G."/>
            <person name="Tyler B.M."/>
            <person name="Vincent D."/>
            <person name="Weissenbach J."/>
            <person name="Amselem J."/>
            <person name="Quesneville H."/>
            <person name="Oliver R.P."/>
            <person name="Wincker P."/>
            <person name="Balesdent M.-H."/>
            <person name="Howlett B.J."/>
        </authorList>
    </citation>
    <scope>NUCLEOTIDE SEQUENCE [LARGE SCALE GENOMIC DNA]</scope>
    <source>
        <strain evidence="3">JN3 / isolate v23.1.3 / race Av1-4-5-6-7-8</strain>
    </source>
</reference>